<gene>
    <name evidence="1" type="ORF">O53_4684</name>
</gene>
<evidence type="ECO:0000313" key="2">
    <source>
        <dbReference type="Proteomes" id="UP000010932"/>
    </source>
</evidence>
<name>L7E0J4_MICAE</name>
<accession>L7E0J4</accession>
<dbReference type="AlphaFoldDB" id="L7E0J4"/>
<sequence length="45" mass="4927">MTPDARLLLTPLLSAPEKPAPQVTTEPSLFRAANAQLLEKIWVTP</sequence>
<dbReference type="EMBL" id="ANKQ01000003">
    <property type="protein sequence ID" value="ELP52955.1"/>
    <property type="molecule type" value="Genomic_DNA"/>
</dbReference>
<proteinExistence type="predicted"/>
<reference evidence="1 2" key="1">
    <citation type="journal article" date="2013" name="Genome Announc.">
        <title>Whole-Genome Sequence of Microcystis aeruginosa TAIHU98, a Nontoxic Bloom-Forming Strain Isolated from Taihu Lake, China.</title>
        <authorList>
            <person name="Yang C."/>
            <person name="Zhang W."/>
            <person name="Ren M."/>
            <person name="Song L."/>
            <person name="Li T."/>
            <person name="Zhao J."/>
        </authorList>
    </citation>
    <scope>NUCLEOTIDE SEQUENCE [LARGE SCALE GENOMIC DNA]</scope>
    <source>
        <strain evidence="1 2">TAIHU98</strain>
    </source>
</reference>
<organism evidence="1 2">
    <name type="scientific">Microcystis aeruginosa TAIHU98</name>
    <dbReference type="NCBI Taxonomy" id="1134457"/>
    <lineage>
        <taxon>Bacteria</taxon>
        <taxon>Bacillati</taxon>
        <taxon>Cyanobacteriota</taxon>
        <taxon>Cyanophyceae</taxon>
        <taxon>Oscillatoriophycideae</taxon>
        <taxon>Chroococcales</taxon>
        <taxon>Microcystaceae</taxon>
        <taxon>Microcystis</taxon>
    </lineage>
</organism>
<dbReference type="Proteomes" id="UP000010932">
    <property type="component" value="Unassembled WGS sequence"/>
</dbReference>
<protein>
    <submittedName>
        <fullName evidence="1">Uncharacterized protein</fullName>
    </submittedName>
</protein>
<comment type="caution">
    <text evidence="1">The sequence shown here is derived from an EMBL/GenBank/DDBJ whole genome shotgun (WGS) entry which is preliminary data.</text>
</comment>
<evidence type="ECO:0000313" key="1">
    <source>
        <dbReference type="EMBL" id="ELP52955.1"/>
    </source>
</evidence>